<dbReference type="Proteomes" id="UP000288216">
    <property type="component" value="Unassembled WGS sequence"/>
</dbReference>
<name>A0A401PT28_SCYTO</name>
<gene>
    <name evidence="2" type="ORF">scyTo_0018322</name>
</gene>
<keyword evidence="3" id="KW-1185">Reference proteome</keyword>
<reference evidence="2 3" key="1">
    <citation type="journal article" date="2018" name="Nat. Ecol. Evol.">
        <title>Shark genomes provide insights into elasmobranch evolution and the origin of vertebrates.</title>
        <authorList>
            <person name="Hara Y"/>
            <person name="Yamaguchi K"/>
            <person name="Onimaru K"/>
            <person name="Kadota M"/>
            <person name="Koyanagi M"/>
            <person name="Keeley SD"/>
            <person name="Tatsumi K"/>
            <person name="Tanaka K"/>
            <person name="Motone F"/>
            <person name="Kageyama Y"/>
            <person name="Nozu R"/>
            <person name="Adachi N"/>
            <person name="Nishimura O"/>
            <person name="Nakagawa R"/>
            <person name="Tanegashima C"/>
            <person name="Kiyatake I"/>
            <person name="Matsumoto R"/>
            <person name="Murakumo K"/>
            <person name="Nishida K"/>
            <person name="Terakita A"/>
            <person name="Kuratani S"/>
            <person name="Sato K"/>
            <person name="Hyodo S Kuraku.S."/>
        </authorList>
    </citation>
    <scope>NUCLEOTIDE SEQUENCE [LARGE SCALE GENOMIC DNA]</scope>
</reference>
<dbReference type="EMBL" id="BFAA01012645">
    <property type="protein sequence ID" value="GCB76281.1"/>
    <property type="molecule type" value="Genomic_DNA"/>
</dbReference>
<proteinExistence type="predicted"/>
<evidence type="ECO:0000313" key="2">
    <source>
        <dbReference type="EMBL" id="GCB76281.1"/>
    </source>
</evidence>
<accession>A0A401PT28</accession>
<protein>
    <submittedName>
        <fullName evidence="2">Uncharacterized protein</fullName>
    </submittedName>
</protein>
<comment type="caution">
    <text evidence="2">The sequence shown here is derived from an EMBL/GenBank/DDBJ whole genome shotgun (WGS) entry which is preliminary data.</text>
</comment>
<evidence type="ECO:0000256" key="1">
    <source>
        <dbReference type="SAM" id="MobiDB-lite"/>
    </source>
</evidence>
<feature type="region of interest" description="Disordered" evidence="1">
    <location>
        <begin position="108"/>
        <end position="132"/>
    </location>
</feature>
<dbReference type="AlphaFoldDB" id="A0A401PT28"/>
<organism evidence="2 3">
    <name type="scientific">Scyliorhinus torazame</name>
    <name type="common">Cloudy catshark</name>
    <name type="synonym">Catulus torazame</name>
    <dbReference type="NCBI Taxonomy" id="75743"/>
    <lineage>
        <taxon>Eukaryota</taxon>
        <taxon>Metazoa</taxon>
        <taxon>Chordata</taxon>
        <taxon>Craniata</taxon>
        <taxon>Vertebrata</taxon>
        <taxon>Chondrichthyes</taxon>
        <taxon>Elasmobranchii</taxon>
        <taxon>Galeomorphii</taxon>
        <taxon>Galeoidea</taxon>
        <taxon>Carcharhiniformes</taxon>
        <taxon>Scyliorhinidae</taxon>
        <taxon>Scyliorhinus</taxon>
    </lineage>
</organism>
<evidence type="ECO:0000313" key="3">
    <source>
        <dbReference type="Proteomes" id="UP000288216"/>
    </source>
</evidence>
<sequence length="212" mass="23746">MLCATREVATTSSIQVVQDKSETERSQPHCTQADDRRATVNRSLESIAMKNSQRGDEDSLGKLVPDVVHQEFKHTLEHPTGTDVTEFDGTPENPEGMDGREIEFESIRHQGTDPKRIKNGSGTTENTQRDDCDTNGQFDDTWHLHGRKVLELVVMIDKTRDCSTCATQLPFKVEQTHKDRGLVGSVVINTECLINTACYKDVRKISSAIIFL</sequence>